<evidence type="ECO:0000256" key="1">
    <source>
        <dbReference type="ARBA" id="ARBA00004141"/>
    </source>
</evidence>
<dbReference type="Proteomes" id="UP000266091">
    <property type="component" value="Unassembled WGS sequence"/>
</dbReference>
<evidence type="ECO:0000256" key="2">
    <source>
        <dbReference type="ARBA" id="ARBA00022692"/>
    </source>
</evidence>
<proteinExistence type="predicted"/>
<evidence type="ECO:0000259" key="7">
    <source>
        <dbReference type="Pfam" id="PF05154"/>
    </source>
</evidence>
<accession>A0A388SDF4</accession>
<evidence type="ECO:0000256" key="6">
    <source>
        <dbReference type="SAM" id="Phobius"/>
    </source>
</evidence>
<keyword evidence="3 6" id="KW-1133">Transmembrane helix</keyword>
<protein>
    <recommendedName>
        <fullName evidence="7">TM2 domain-containing protein</fullName>
    </recommendedName>
</protein>
<comment type="subcellular location">
    <subcellularLocation>
        <location evidence="1">Membrane</location>
        <topology evidence="1">Multi-pass membrane protein</topology>
    </subcellularLocation>
</comment>
<evidence type="ECO:0000256" key="3">
    <source>
        <dbReference type="ARBA" id="ARBA00022989"/>
    </source>
</evidence>
<feature type="compositionally biased region" description="Polar residues" evidence="5">
    <location>
        <begin position="8"/>
        <end position="28"/>
    </location>
</feature>
<evidence type="ECO:0000313" key="8">
    <source>
        <dbReference type="EMBL" id="GBO94382.1"/>
    </source>
</evidence>
<accession>A0A401LJ10</accession>
<dbReference type="Pfam" id="PF05154">
    <property type="entry name" value="TM2"/>
    <property type="match status" value="1"/>
</dbReference>
<dbReference type="AlphaFoldDB" id="A0A388SDF4"/>
<dbReference type="GO" id="GO:0016020">
    <property type="term" value="C:membrane"/>
    <property type="evidence" value="ECO:0007669"/>
    <property type="project" value="UniProtKB-SubCell"/>
</dbReference>
<evidence type="ECO:0000256" key="5">
    <source>
        <dbReference type="SAM" id="MobiDB-lite"/>
    </source>
</evidence>
<feature type="transmembrane region" description="Helical" evidence="6">
    <location>
        <begin position="80"/>
        <end position="97"/>
    </location>
</feature>
<reference evidence="8 9" key="1">
    <citation type="journal article" date="2018" name="Int. J. Syst. Evol. Microbiol.">
        <title>Mesosutterella multiformis gen. nov., sp. nov., a member of the family Sutterellaceae and Sutterella megalosphaeroides sp. nov., isolated from human faeces.</title>
        <authorList>
            <person name="Sakamoto M."/>
            <person name="Ikeyama N."/>
            <person name="Kunihiro T."/>
            <person name="Iino T."/>
            <person name="Yuki M."/>
            <person name="Ohkuma M."/>
        </authorList>
    </citation>
    <scope>NUCLEOTIDE SEQUENCE [LARGE SCALE GENOMIC DNA]</scope>
    <source>
        <strain evidence="8 9">4NBBH2</strain>
    </source>
</reference>
<feature type="transmembrane region" description="Helical" evidence="6">
    <location>
        <begin position="54"/>
        <end position="73"/>
    </location>
</feature>
<evidence type="ECO:0000313" key="9">
    <source>
        <dbReference type="Proteomes" id="UP000266091"/>
    </source>
</evidence>
<organism evidence="8 9">
    <name type="scientific">Mesosutterella multiformis</name>
    <dbReference type="NCBI Taxonomy" id="2259133"/>
    <lineage>
        <taxon>Bacteria</taxon>
        <taxon>Pseudomonadati</taxon>
        <taxon>Pseudomonadota</taxon>
        <taxon>Betaproteobacteria</taxon>
        <taxon>Burkholderiales</taxon>
        <taxon>Sutterellaceae</taxon>
        <taxon>Mesosutterella</taxon>
    </lineage>
</organism>
<feature type="region of interest" description="Disordered" evidence="5">
    <location>
        <begin position="1"/>
        <end position="28"/>
    </location>
</feature>
<dbReference type="EMBL" id="BGZJ01000002">
    <property type="protein sequence ID" value="GBO94382.1"/>
    <property type="molecule type" value="Genomic_DNA"/>
</dbReference>
<keyword evidence="2 6" id="KW-0812">Transmembrane</keyword>
<keyword evidence="9" id="KW-1185">Reference proteome</keyword>
<gene>
    <name evidence="8" type="ORF">MESMUL_17360</name>
</gene>
<comment type="caution">
    <text evidence="8">The sequence shown here is derived from an EMBL/GenBank/DDBJ whole genome shotgun (WGS) entry which is preliminary data.</text>
</comment>
<evidence type="ECO:0000256" key="4">
    <source>
        <dbReference type="ARBA" id="ARBA00023136"/>
    </source>
</evidence>
<keyword evidence="4 6" id="KW-0472">Membrane</keyword>
<name>A0A388SDF4_9BURK</name>
<dbReference type="InterPro" id="IPR007829">
    <property type="entry name" value="TM2"/>
</dbReference>
<feature type="transmembrane region" description="Helical" evidence="6">
    <location>
        <begin position="103"/>
        <end position="124"/>
    </location>
</feature>
<sequence>MQDKRMSESSTVHSSPIQGSSAPTSIPQESNKMENLAKMTLIETRLSNEKKSVFLAYVLWFFFGSFGVHCFYLGKPMSGLFRIASIWLGIILVFAIGSDGPGLINGVGALFLVIGSLLLLIDIFRIPGFARAYLDNRRMIYERNLLR</sequence>
<feature type="domain" description="TM2" evidence="7">
    <location>
        <begin position="50"/>
        <end position="96"/>
    </location>
</feature>